<keyword evidence="1" id="KW-1133">Transmembrane helix</keyword>
<feature type="domain" description="Protein FecR C-terminal" evidence="3">
    <location>
        <begin position="300"/>
        <end position="368"/>
    </location>
</feature>
<dbReference type="InterPro" id="IPR006860">
    <property type="entry name" value="FecR"/>
</dbReference>
<evidence type="ECO:0000259" key="3">
    <source>
        <dbReference type="Pfam" id="PF16344"/>
    </source>
</evidence>
<evidence type="ECO:0000313" key="5">
    <source>
        <dbReference type="Proteomes" id="UP001258315"/>
    </source>
</evidence>
<dbReference type="Gene3D" id="3.55.50.30">
    <property type="match status" value="1"/>
</dbReference>
<keyword evidence="1 4" id="KW-0812">Transmembrane</keyword>
<sequence>MTEDDIKDLFKRYQEGNCTVEERDVLESWYLQYHSKTESLRTEQIEEFGKEILAQLPAKNPHRHFKMPWRLLTAATLALFAVGFSIYLLKPNRPITKNFAYHIKPGSNKAILTLANGLKVNLNDVRNGFITKQDGITIEKATNGLVQYKQHGKFASVALNQLNTVSTPNGGQWQINLPDGTHVWLNSASSLTYPISFDRLPNRKVKITGEAYFEVAKDKSHPFIVEAGNQFVKVLGTHFNINSYPNEPTLKTTLIEGSVQISTTQKEVILKPGEQAKVSKGKISIAKIDTEPVIAWKDGDFIFKDIDFKTTMRQISRWYDVEVIYKTEPVSFTPGGWVSRSKDINTVLKIMESTEHVHFKVDGRRIVVTQ</sequence>
<dbReference type="Proteomes" id="UP001258315">
    <property type="component" value="Unassembled WGS sequence"/>
</dbReference>
<feature type="domain" description="FecR protein" evidence="2">
    <location>
        <begin position="164"/>
        <end position="260"/>
    </location>
</feature>
<evidence type="ECO:0000259" key="2">
    <source>
        <dbReference type="Pfam" id="PF04773"/>
    </source>
</evidence>
<dbReference type="Pfam" id="PF16344">
    <property type="entry name" value="FecR_C"/>
    <property type="match status" value="1"/>
</dbReference>
<dbReference type="InterPro" id="IPR032508">
    <property type="entry name" value="FecR_C"/>
</dbReference>
<dbReference type="Pfam" id="PF04773">
    <property type="entry name" value="FecR"/>
    <property type="match status" value="1"/>
</dbReference>
<proteinExistence type="predicted"/>
<organism evidence="4 5">
    <name type="scientific">Mucilaginibacter terrae</name>
    <dbReference type="NCBI Taxonomy" id="1955052"/>
    <lineage>
        <taxon>Bacteria</taxon>
        <taxon>Pseudomonadati</taxon>
        <taxon>Bacteroidota</taxon>
        <taxon>Sphingobacteriia</taxon>
        <taxon>Sphingobacteriales</taxon>
        <taxon>Sphingobacteriaceae</taxon>
        <taxon>Mucilaginibacter</taxon>
    </lineage>
</organism>
<keyword evidence="5" id="KW-1185">Reference proteome</keyword>
<dbReference type="EMBL" id="JAVLVU010000001">
    <property type="protein sequence ID" value="MDT3401047.1"/>
    <property type="molecule type" value="Genomic_DNA"/>
</dbReference>
<dbReference type="InterPro" id="IPR012373">
    <property type="entry name" value="Ferrdict_sens_TM"/>
</dbReference>
<evidence type="ECO:0000256" key="1">
    <source>
        <dbReference type="SAM" id="Phobius"/>
    </source>
</evidence>
<dbReference type="PIRSF" id="PIRSF018266">
    <property type="entry name" value="FecR"/>
    <property type="match status" value="1"/>
</dbReference>
<gene>
    <name evidence="4" type="ORF">QE417_000119</name>
</gene>
<feature type="transmembrane region" description="Helical" evidence="1">
    <location>
        <begin position="69"/>
        <end position="89"/>
    </location>
</feature>
<dbReference type="PANTHER" id="PTHR30273">
    <property type="entry name" value="PERIPLASMIC SIGNAL SENSOR AND SIGMA FACTOR ACTIVATOR FECR-RELATED"/>
    <property type="match status" value="1"/>
</dbReference>
<name>A0ABU3GQ11_9SPHI</name>
<comment type="caution">
    <text evidence="4">The sequence shown here is derived from an EMBL/GenBank/DDBJ whole genome shotgun (WGS) entry which is preliminary data.</text>
</comment>
<protein>
    <submittedName>
        <fullName evidence="4">Transmembrane sensor</fullName>
    </submittedName>
</protein>
<reference evidence="5" key="1">
    <citation type="submission" date="2023-07" db="EMBL/GenBank/DDBJ databases">
        <title>Functional and genomic diversity of the sorghum phyllosphere microbiome.</title>
        <authorList>
            <person name="Shade A."/>
        </authorList>
    </citation>
    <scope>NUCLEOTIDE SEQUENCE [LARGE SCALE GENOMIC DNA]</scope>
    <source>
        <strain evidence="5">SORGH_AS_0422</strain>
    </source>
</reference>
<dbReference type="PANTHER" id="PTHR30273:SF2">
    <property type="entry name" value="PROTEIN FECR"/>
    <property type="match status" value="1"/>
</dbReference>
<keyword evidence="1" id="KW-0472">Membrane</keyword>
<evidence type="ECO:0000313" key="4">
    <source>
        <dbReference type="EMBL" id="MDT3401047.1"/>
    </source>
</evidence>
<dbReference type="Gene3D" id="2.60.120.1440">
    <property type="match status" value="1"/>
</dbReference>
<accession>A0ABU3GQ11</accession>
<dbReference type="RefSeq" id="WP_311946850.1">
    <property type="nucleotide sequence ID" value="NZ_JAVLVU010000001.1"/>
</dbReference>